<protein>
    <recommendedName>
        <fullName evidence="3">DNA transfer protein p32</fullName>
    </recommendedName>
</protein>
<organism evidence="1 2">
    <name type="scientific">Alloalcanivorax gelatiniphagus</name>
    <dbReference type="NCBI Taxonomy" id="1194167"/>
    <lineage>
        <taxon>Bacteria</taxon>
        <taxon>Pseudomonadati</taxon>
        <taxon>Pseudomonadota</taxon>
        <taxon>Gammaproteobacteria</taxon>
        <taxon>Oceanospirillales</taxon>
        <taxon>Alcanivoracaceae</taxon>
        <taxon>Alloalcanivorax</taxon>
    </lineage>
</organism>
<comment type="caution">
    <text evidence="1">The sequence shown here is derived from an EMBL/GenBank/DDBJ whole genome shotgun (WGS) entry which is preliminary data.</text>
</comment>
<name>A0ABY2XMX7_9GAMM</name>
<evidence type="ECO:0000313" key="1">
    <source>
        <dbReference type="EMBL" id="TMW13743.1"/>
    </source>
</evidence>
<evidence type="ECO:0008006" key="3">
    <source>
        <dbReference type="Google" id="ProtNLM"/>
    </source>
</evidence>
<reference evidence="1 2" key="1">
    <citation type="submission" date="2019-05" db="EMBL/GenBank/DDBJ databases">
        <title>Genome of Alcanivorax gelatiniphagus, an oil degrading marine bacteria.</title>
        <authorList>
            <person name="Kwon K.K."/>
        </authorList>
    </citation>
    <scope>NUCLEOTIDE SEQUENCE [LARGE SCALE GENOMIC DNA]</scope>
    <source>
        <strain evidence="1 2">MEBiC 08158</strain>
    </source>
</reference>
<proteinExistence type="predicted"/>
<dbReference type="RefSeq" id="WP_138771783.1">
    <property type="nucleotide sequence ID" value="NZ_JBHSSX010000020.1"/>
</dbReference>
<evidence type="ECO:0000313" key="2">
    <source>
        <dbReference type="Proteomes" id="UP000739180"/>
    </source>
</evidence>
<dbReference type="Proteomes" id="UP000739180">
    <property type="component" value="Unassembled WGS sequence"/>
</dbReference>
<accession>A0ABY2XMX7</accession>
<dbReference type="EMBL" id="VCQT01000022">
    <property type="protein sequence ID" value="TMW13743.1"/>
    <property type="molecule type" value="Genomic_DNA"/>
</dbReference>
<sequence length="203" mass="21421">MSIFSAGASLYGANKGAKAMADAIEQAVELQREQMRLAKERFTPYADAGTDALGQYQANIGNQPTYENTLANLVNDPGYQFRLQQGQETLENSAAARGNLLSGATLKDLQDYSQGLASQEAASAYARDFDAFNNTQNQLGNLLSLGFDANAQIVGSGQRGTNNLANLALMGGKNTMNLWNSRANALVDLGNNIGQAIGGSFGG</sequence>
<keyword evidence="2" id="KW-1185">Reference proteome</keyword>
<gene>
    <name evidence="1" type="ORF">FGS76_06345</name>
</gene>